<name>A0A1H4QLM8_STRMJ</name>
<dbReference type="AlphaFoldDB" id="A0A1H4QLM8"/>
<feature type="transmembrane region" description="Helical" evidence="1">
    <location>
        <begin position="46"/>
        <end position="69"/>
    </location>
</feature>
<sequence length="132" mass="14420">MMSSRSCRWLKGIVVSAAAAHGTCWVWESAERWESEARHANPDGGIGTGFVEGALATFAWLTLVPLLLWSGMRLLRERDNQLLVTMGSAAWIILGTQMTEGGVSRVETELFLLAFTLLGGLLALFRPTAPEE</sequence>
<keyword evidence="1" id="KW-1133">Transmembrane helix</keyword>
<accession>A0A1H4QLM8</accession>
<dbReference type="Proteomes" id="UP000198609">
    <property type="component" value="Unassembled WGS sequence"/>
</dbReference>
<protein>
    <submittedName>
        <fullName evidence="2">Uncharacterized protein</fullName>
    </submittedName>
</protein>
<evidence type="ECO:0000256" key="1">
    <source>
        <dbReference type="SAM" id="Phobius"/>
    </source>
</evidence>
<gene>
    <name evidence="2" type="ORF">SAMN04490356_3287</name>
</gene>
<feature type="transmembrane region" description="Helical" evidence="1">
    <location>
        <begin position="110"/>
        <end position="129"/>
    </location>
</feature>
<keyword evidence="1" id="KW-0812">Transmembrane</keyword>
<dbReference type="EMBL" id="FNST01000002">
    <property type="protein sequence ID" value="SEC20494.1"/>
    <property type="molecule type" value="Genomic_DNA"/>
</dbReference>
<evidence type="ECO:0000313" key="2">
    <source>
        <dbReference type="EMBL" id="SEC20494.1"/>
    </source>
</evidence>
<keyword evidence="1" id="KW-0472">Membrane</keyword>
<keyword evidence="3" id="KW-1185">Reference proteome</keyword>
<proteinExistence type="predicted"/>
<reference evidence="3" key="1">
    <citation type="submission" date="2016-10" db="EMBL/GenBank/DDBJ databases">
        <authorList>
            <person name="Varghese N."/>
            <person name="Submissions S."/>
        </authorList>
    </citation>
    <scope>NUCLEOTIDE SEQUENCE [LARGE SCALE GENOMIC DNA]</scope>
    <source>
        <strain evidence="3">DSM 40318</strain>
    </source>
</reference>
<organism evidence="2 3">
    <name type="scientific">Streptomyces melanosporofaciens</name>
    <dbReference type="NCBI Taxonomy" id="67327"/>
    <lineage>
        <taxon>Bacteria</taxon>
        <taxon>Bacillati</taxon>
        <taxon>Actinomycetota</taxon>
        <taxon>Actinomycetes</taxon>
        <taxon>Kitasatosporales</taxon>
        <taxon>Streptomycetaceae</taxon>
        <taxon>Streptomyces</taxon>
        <taxon>Streptomyces violaceusniger group</taxon>
    </lineage>
</organism>
<evidence type="ECO:0000313" key="3">
    <source>
        <dbReference type="Proteomes" id="UP000198609"/>
    </source>
</evidence>